<reference evidence="2" key="1">
    <citation type="submission" date="2013-12" db="EMBL/GenBank/DDBJ databases">
        <authorList>
            <person name="Aslett M."/>
        </authorList>
    </citation>
    <scope>NUCLEOTIDE SEQUENCE [LARGE SCALE GENOMIC DNA]</scope>
    <source>
        <strain evidence="2">Lindley</strain>
    </source>
</reference>
<protein>
    <submittedName>
        <fullName evidence="3">EB domain-containing protein</fullName>
    </submittedName>
</protein>
<sequence length="79" mass="8246">MAPTGTGQPTALLCTLASAVRPPLPLRRVLFVLIFHCLLDVAVGGLKCKCTQNSPKVACEHGMCEVSSAASGQCFGSRE</sequence>
<evidence type="ECO:0000256" key="1">
    <source>
        <dbReference type="SAM" id="SignalP"/>
    </source>
</evidence>
<organism evidence="2 3">
    <name type="scientific">Globodera pallida</name>
    <name type="common">Potato cyst nematode worm</name>
    <name type="synonym">Heterodera pallida</name>
    <dbReference type="NCBI Taxonomy" id="36090"/>
    <lineage>
        <taxon>Eukaryota</taxon>
        <taxon>Metazoa</taxon>
        <taxon>Ecdysozoa</taxon>
        <taxon>Nematoda</taxon>
        <taxon>Chromadorea</taxon>
        <taxon>Rhabditida</taxon>
        <taxon>Tylenchina</taxon>
        <taxon>Tylenchomorpha</taxon>
        <taxon>Tylenchoidea</taxon>
        <taxon>Heteroderidae</taxon>
        <taxon>Heteroderinae</taxon>
        <taxon>Globodera</taxon>
    </lineage>
</organism>
<proteinExistence type="predicted"/>
<keyword evidence="1" id="KW-0732">Signal</keyword>
<reference evidence="3" key="3">
    <citation type="submission" date="2016-06" db="UniProtKB">
        <authorList>
            <consortium name="WormBaseParasite"/>
        </authorList>
    </citation>
    <scope>IDENTIFICATION</scope>
</reference>
<keyword evidence="2" id="KW-1185">Reference proteome</keyword>
<dbReference type="Proteomes" id="UP000050741">
    <property type="component" value="Unassembled WGS sequence"/>
</dbReference>
<dbReference type="WBParaSite" id="GPLIN_001609800">
    <property type="protein sequence ID" value="GPLIN_001609800"/>
    <property type="gene ID" value="GPLIN_001609800"/>
</dbReference>
<evidence type="ECO:0000313" key="3">
    <source>
        <dbReference type="WBParaSite" id="GPLIN_001609800"/>
    </source>
</evidence>
<accession>A0A183CT90</accession>
<feature type="chain" id="PRO_5008147935" evidence="1">
    <location>
        <begin position="45"/>
        <end position="79"/>
    </location>
</feature>
<name>A0A183CT90_GLOPA</name>
<evidence type="ECO:0000313" key="2">
    <source>
        <dbReference type="Proteomes" id="UP000050741"/>
    </source>
</evidence>
<feature type="signal peptide" evidence="1">
    <location>
        <begin position="1"/>
        <end position="44"/>
    </location>
</feature>
<reference evidence="2" key="2">
    <citation type="submission" date="2014-05" db="EMBL/GenBank/DDBJ databases">
        <title>The genome and life-stage specific transcriptomes of Globodera pallida elucidate key aspects of plant parasitism by a cyst nematode.</title>
        <authorList>
            <person name="Cotton J.A."/>
            <person name="Lilley C.J."/>
            <person name="Jones L.M."/>
            <person name="Kikuchi T."/>
            <person name="Reid A.J."/>
            <person name="Thorpe P."/>
            <person name="Tsai I.J."/>
            <person name="Beasley H."/>
            <person name="Blok V."/>
            <person name="Cock P.J.A."/>
            <person name="Van den Akker S.E."/>
            <person name="Holroyd N."/>
            <person name="Hunt M."/>
            <person name="Mantelin S."/>
            <person name="Naghra H."/>
            <person name="Pain A."/>
            <person name="Palomares-Rius J.E."/>
            <person name="Zarowiecki M."/>
            <person name="Berriman M."/>
            <person name="Jones J.T."/>
            <person name="Urwin P.E."/>
        </authorList>
    </citation>
    <scope>NUCLEOTIDE SEQUENCE [LARGE SCALE GENOMIC DNA]</scope>
    <source>
        <strain evidence="2">Lindley</strain>
    </source>
</reference>
<dbReference type="AlphaFoldDB" id="A0A183CT90"/>